<dbReference type="EMBL" id="BARV01030592">
    <property type="protein sequence ID" value="GAI43102.1"/>
    <property type="molecule type" value="Genomic_DNA"/>
</dbReference>
<accession>X1NGF6</accession>
<dbReference type="AlphaFoldDB" id="X1NGF6"/>
<reference evidence="1" key="1">
    <citation type="journal article" date="2014" name="Front. Microbiol.">
        <title>High frequency of phylogenetically diverse reductive dehalogenase-homologous genes in deep subseafloor sedimentary metagenomes.</title>
        <authorList>
            <person name="Kawai M."/>
            <person name="Futagami T."/>
            <person name="Toyoda A."/>
            <person name="Takaki Y."/>
            <person name="Nishi S."/>
            <person name="Hori S."/>
            <person name="Arai W."/>
            <person name="Tsubouchi T."/>
            <person name="Morono Y."/>
            <person name="Uchiyama I."/>
            <person name="Ito T."/>
            <person name="Fujiyama A."/>
            <person name="Inagaki F."/>
            <person name="Takami H."/>
        </authorList>
    </citation>
    <scope>NUCLEOTIDE SEQUENCE</scope>
    <source>
        <strain evidence="1">Expedition CK06-06</strain>
    </source>
</reference>
<name>X1NGF6_9ZZZZ</name>
<organism evidence="1">
    <name type="scientific">marine sediment metagenome</name>
    <dbReference type="NCBI Taxonomy" id="412755"/>
    <lineage>
        <taxon>unclassified sequences</taxon>
        <taxon>metagenomes</taxon>
        <taxon>ecological metagenomes</taxon>
    </lineage>
</organism>
<comment type="caution">
    <text evidence="1">The sequence shown here is derived from an EMBL/GenBank/DDBJ whole genome shotgun (WGS) entry which is preliminary data.</text>
</comment>
<evidence type="ECO:0000313" key="1">
    <source>
        <dbReference type="EMBL" id="GAI43102.1"/>
    </source>
</evidence>
<proteinExistence type="predicted"/>
<protein>
    <submittedName>
        <fullName evidence="1">Uncharacterized protein</fullName>
    </submittedName>
</protein>
<gene>
    <name evidence="1" type="ORF">S06H3_48571</name>
</gene>
<sequence length="41" mass="4507">MVEPQEGGKAQRLAANRIFRVAFLATLEGMDGSTPIWEQST</sequence>